<feature type="compositionally biased region" description="Acidic residues" evidence="1">
    <location>
        <begin position="81"/>
        <end position="90"/>
    </location>
</feature>
<gene>
    <name evidence="2" type="ORF">BOKJ2_LOCUS4309</name>
</gene>
<dbReference type="AlphaFoldDB" id="A0A811KAZ7"/>
<evidence type="ECO:0000256" key="1">
    <source>
        <dbReference type="SAM" id="MobiDB-lite"/>
    </source>
</evidence>
<feature type="region of interest" description="Disordered" evidence="1">
    <location>
        <begin position="45"/>
        <end position="133"/>
    </location>
</feature>
<accession>A0A811KAZ7</accession>
<dbReference type="Proteomes" id="UP000614601">
    <property type="component" value="Unassembled WGS sequence"/>
</dbReference>
<feature type="region of interest" description="Disordered" evidence="1">
    <location>
        <begin position="1"/>
        <end position="24"/>
    </location>
</feature>
<evidence type="ECO:0000313" key="2">
    <source>
        <dbReference type="EMBL" id="CAD5212508.1"/>
    </source>
</evidence>
<evidence type="ECO:0000313" key="3">
    <source>
        <dbReference type="Proteomes" id="UP000614601"/>
    </source>
</evidence>
<keyword evidence="3" id="KW-1185">Reference proteome</keyword>
<feature type="compositionally biased region" description="Polar residues" evidence="1">
    <location>
        <begin position="91"/>
        <end position="122"/>
    </location>
</feature>
<dbReference type="EMBL" id="CAJFCW020000002">
    <property type="protein sequence ID" value="CAG9096382.1"/>
    <property type="molecule type" value="Genomic_DNA"/>
</dbReference>
<proteinExistence type="predicted"/>
<dbReference type="EMBL" id="CAJFDH010000002">
    <property type="protein sequence ID" value="CAD5212508.1"/>
    <property type="molecule type" value="Genomic_DNA"/>
</dbReference>
<comment type="caution">
    <text evidence="2">The sequence shown here is derived from an EMBL/GenBank/DDBJ whole genome shotgun (WGS) entry which is preliminary data.</text>
</comment>
<dbReference type="Proteomes" id="UP000783686">
    <property type="component" value="Unassembled WGS sequence"/>
</dbReference>
<protein>
    <submittedName>
        <fullName evidence="2">Uncharacterized protein</fullName>
    </submittedName>
</protein>
<name>A0A811KAZ7_9BILA</name>
<sequence>MTPRLLHLQPHYSHPPCKRPKLSDKELKKKIAQMDSKLQTLKASLEARSLSSETTVEPGDNEVPKRQVSKADNFVPLSALVDDEDDEDPEISNQDAHTQTNETKGVNNTGLYIGSLQSQPTEVVQLRPLSPSS</sequence>
<organism evidence="2 3">
    <name type="scientific">Bursaphelenchus okinawaensis</name>
    <dbReference type="NCBI Taxonomy" id="465554"/>
    <lineage>
        <taxon>Eukaryota</taxon>
        <taxon>Metazoa</taxon>
        <taxon>Ecdysozoa</taxon>
        <taxon>Nematoda</taxon>
        <taxon>Chromadorea</taxon>
        <taxon>Rhabditida</taxon>
        <taxon>Tylenchina</taxon>
        <taxon>Tylenchomorpha</taxon>
        <taxon>Aphelenchoidea</taxon>
        <taxon>Aphelenchoididae</taxon>
        <taxon>Bursaphelenchus</taxon>
    </lineage>
</organism>
<reference evidence="2" key="1">
    <citation type="submission" date="2020-09" db="EMBL/GenBank/DDBJ databases">
        <authorList>
            <person name="Kikuchi T."/>
        </authorList>
    </citation>
    <scope>NUCLEOTIDE SEQUENCE</scope>
    <source>
        <strain evidence="2">SH1</strain>
    </source>
</reference>